<comment type="caution">
    <text evidence="6">The sequence shown here is derived from an EMBL/GenBank/DDBJ whole genome shotgun (WGS) entry which is preliminary data.</text>
</comment>
<accession>W4LTR7</accession>
<evidence type="ECO:0000259" key="5">
    <source>
        <dbReference type="Pfam" id="PF00296"/>
    </source>
</evidence>
<dbReference type="InterPro" id="IPR011251">
    <property type="entry name" value="Luciferase-like_dom"/>
</dbReference>
<keyword evidence="3" id="KW-0560">Oxidoreductase</keyword>
<dbReference type="PANTHER" id="PTHR42847">
    <property type="entry name" value="ALKANESULFONATE MONOOXYGENASE"/>
    <property type="match status" value="1"/>
</dbReference>
<dbReference type="SUPFAM" id="SSF51679">
    <property type="entry name" value="Bacterial luciferase-like"/>
    <property type="match status" value="1"/>
</dbReference>
<reference evidence="6 7" key="1">
    <citation type="journal article" date="2014" name="Nature">
        <title>An environmental bacterial taxon with a large and distinct metabolic repertoire.</title>
        <authorList>
            <person name="Wilson M.C."/>
            <person name="Mori T."/>
            <person name="Ruckert C."/>
            <person name="Uria A.R."/>
            <person name="Helf M.J."/>
            <person name="Takada K."/>
            <person name="Gernert C."/>
            <person name="Steffens U.A."/>
            <person name="Heycke N."/>
            <person name="Schmitt S."/>
            <person name="Rinke C."/>
            <person name="Helfrich E.J."/>
            <person name="Brachmann A.O."/>
            <person name="Gurgui C."/>
            <person name="Wakimoto T."/>
            <person name="Kracht M."/>
            <person name="Crusemann M."/>
            <person name="Hentschel U."/>
            <person name="Abe I."/>
            <person name="Matsunaga S."/>
            <person name="Kalinowski J."/>
            <person name="Takeyama H."/>
            <person name="Piel J."/>
        </authorList>
    </citation>
    <scope>NUCLEOTIDE SEQUENCE [LARGE SCALE GENOMIC DNA]</scope>
    <source>
        <strain evidence="7">TSY1</strain>
    </source>
</reference>
<gene>
    <name evidence="6" type="ORF">ETSY1_08015</name>
</gene>
<evidence type="ECO:0000313" key="7">
    <source>
        <dbReference type="Proteomes" id="UP000019141"/>
    </source>
</evidence>
<dbReference type="Proteomes" id="UP000019141">
    <property type="component" value="Unassembled WGS sequence"/>
</dbReference>
<dbReference type="EMBL" id="AZHW01000252">
    <property type="protein sequence ID" value="ETX01265.1"/>
    <property type="molecule type" value="Genomic_DNA"/>
</dbReference>
<keyword evidence="1" id="KW-0285">Flavoprotein</keyword>
<dbReference type="InterPro" id="IPR036661">
    <property type="entry name" value="Luciferase-like_sf"/>
</dbReference>
<dbReference type="Gene3D" id="3.20.20.30">
    <property type="entry name" value="Luciferase-like domain"/>
    <property type="match status" value="1"/>
</dbReference>
<keyword evidence="2" id="KW-0288">FMN</keyword>
<dbReference type="AlphaFoldDB" id="W4LTR7"/>
<evidence type="ECO:0000256" key="1">
    <source>
        <dbReference type="ARBA" id="ARBA00022630"/>
    </source>
</evidence>
<proteinExistence type="predicted"/>
<evidence type="ECO:0000256" key="3">
    <source>
        <dbReference type="ARBA" id="ARBA00023002"/>
    </source>
</evidence>
<name>W4LTR7_ENTF1</name>
<keyword evidence="7" id="KW-1185">Reference proteome</keyword>
<dbReference type="Pfam" id="PF00296">
    <property type="entry name" value="Bac_luciferase"/>
    <property type="match status" value="1"/>
</dbReference>
<dbReference type="GO" id="GO:0008726">
    <property type="term" value="F:alkanesulfonate monooxygenase activity"/>
    <property type="evidence" value="ECO:0007669"/>
    <property type="project" value="TreeGrafter"/>
</dbReference>
<dbReference type="CDD" id="cd00347">
    <property type="entry name" value="Flavin_utilizing_monoxygenases"/>
    <property type="match status" value="1"/>
</dbReference>
<feature type="domain" description="Luciferase-like" evidence="5">
    <location>
        <begin position="13"/>
        <end position="302"/>
    </location>
</feature>
<dbReference type="HOGENOM" id="CLU_027853_3_2_7"/>
<dbReference type="InterPro" id="IPR050172">
    <property type="entry name" value="SsuD_RutA_monooxygenase"/>
</dbReference>
<organism evidence="6 7">
    <name type="scientific">Entotheonella factor</name>
    <dbReference type="NCBI Taxonomy" id="1429438"/>
    <lineage>
        <taxon>Bacteria</taxon>
        <taxon>Pseudomonadati</taxon>
        <taxon>Nitrospinota/Tectimicrobiota group</taxon>
        <taxon>Candidatus Tectimicrobiota</taxon>
        <taxon>Candidatus Entotheonellia</taxon>
        <taxon>Candidatus Entotheonellales</taxon>
        <taxon>Candidatus Entotheonellaceae</taxon>
        <taxon>Candidatus Entotheonella</taxon>
    </lineage>
</organism>
<sequence>MTQAFQFGIALRGQYPLADDIHARFEELVEQARTADRLGFDSITKTSHHSTHPFQALQQLPVLARLTAEAPNVRLNAGIVLLSLYTPLEIAEQLATIDVMSGGRLIFGAALGYRDVEFKAFGSLKSRRGKRFEENLIAIKRLWTEDIVEMTGEHFELDHASCLPKPLQTPHPPIWIGANADVALKRAARLGDCWYINPHNRIDTIERQIEVYKRALDEAGKPFPDELPMRREVFVARTKEEALRLCRPYLEQKYAAYHDWGQDREMPAGDDNLGQQFDELLGDRFLIGSPEEVSEQILRLHAHLGVNHLIMSVEWAGMPQSLVLETMQMLAEEVFPNVRSAC</sequence>
<evidence type="ECO:0000256" key="4">
    <source>
        <dbReference type="ARBA" id="ARBA00023033"/>
    </source>
</evidence>
<dbReference type="GO" id="GO:0046306">
    <property type="term" value="P:alkanesulfonate catabolic process"/>
    <property type="evidence" value="ECO:0007669"/>
    <property type="project" value="TreeGrafter"/>
</dbReference>
<evidence type="ECO:0000313" key="6">
    <source>
        <dbReference type="EMBL" id="ETX01265.1"/>
    </source>
</evidence>
<keyword evidence="4" id="KW-0503">Monooxygenase</keyword>
<evidence type="ECO:0000256" key="2">
    <source>
        <dbReference type="ARBA" id="ARBA00022643"/>
    </source>
</evidence>
<dbReference type="PANTHER" id="PTHR42847:SF4">
    <property type="entry name" value="ALKANESULFONATE MONOOXYGENASE-RELATED"/>
    <property type="match status" value="1"/>
</dbReference>
<protein>
    <recommendedName>
        <fullName evidence="5">Luciferase-like domain-containing protein</fullName>
    </recommendedName>
</protein>